<organism evidence="4 5">
    <name type="scientific">Rhodotorula diobovata</name>
    <dbReference type="NCBI Taxonomy" id="5288"/>
    <lineage>
        <taxon>Eukaryota</taxon>
        <taxon>Fungi</taxon>
        <taxon>Dikarya</taxon>
        <taxon>Basidiomycota</taxon>
        <taxon>Pucciniomycotina</taxon>
        <taxon>Microbotryomycetes</taxon>
        <taxon>Sporidiobolales</taxon>
        <taxon>Sporidiobolaceae</taxon>
        <taxon>Rhodotorula</taxon>
    </lineage>
</organism>
<dbReference type="SUPFAM" id="SSF56281">
    <property type="entry name" value="Metallo-hydrolase/oxidoreductase"/>
    <property type="match status" value="1"/>
</dbReference>
<dbReference type="InterPro" id="IPR024884">
    <property type="entry name" value="NAPE-PLD"/>
</dbReference>
<dbReference type="GO" id="GO:0070292">
    <property type="term" value="P:N-acylphosphatidylethanolamine metabolic process"/>
    <property type="evidence" value="ECO:0007669"/>
    <property type="project" value="TreeGrafter"/>
</dbReference>
<dbReference type="InterPro" id="IPR036866">
    <property type="entry name" value="RibonucZ/Hydroxyglut_hydro"/>
</dbReference>
<name>A0A5C5FX09_9BASI</name>
<comment type="caution">
    <text evidence="4">The sequence shown here is derived from an EMBL/GenBank/DDBJ whole genome shotgun (WGS) entry which is preliminary data.</text>
</comment>
<dbReference type="GO" id="GO:0008270">
    <property type="term" value="F:zinc ion binding"/>
    <property type="evidence" value="ECO:0007669"/>
    <property type="project" value="InterPro"/>
</dbReference>
<evidence type="ECO:0000259" key="3">
    <source>
        <dbReference type="Pfam" id="PF12706"/>
    </source>
</evidence>
<evidence type="ECO:0000256" key="2">
    <source>
        <dbReference type="SAM" id="MobiDB-lite"/>
    </source>
</evidence>
<dbReference type="Proteomes" id="UP000311382">
    <property type="component" value="Unassembled WGS sequence"/>
</dbReference>
<feature type="binding site" evidence="1">
    <location>
        <position position="373"/>
    </location>
    <ligand>
        <name>an N-acyl-1,2-diacyl-sn-glycero-3-phosphoethanolamine</name>
        <dbReference type="ChEBI" id="CHEBI:62537"/>
    </ligand>
</feature>
<dbReference type="GO" id="GO:0005737">
    <property type="term" value="C:cytoplasm"/>
    <property type="evidence" value="ECO:0007669"/>
    <property type="project" value="TreeGrafter"/>
</dbReference>
<dbReference type="Gene3D" id="3.60.15.10">
    <property type="entry name" value="Ribonuclease Z/Hydroxyacylglutathione hydrolase-like"/>
    <property type="match status" value="1"/>
</dbReference>
<keyword evidence="5" id="KW-1185">Reference proteome</keyword>
<dbReference type="PANTHER" id="PTHR15032">
    <property type="entry name" value="N-ACYL-PHOSPHATIDYLETHANOLAMINE-HYDROLYZING PHOSPHOLIPASE D"/>
    <property type="match status" value="1"/>
</dbReference>
<protein>
    <submittedName>
        <fullName evidence="4">N-acyl-phosphatidylethanolamine-hydrolyzing phospholipase D</fullName>
    </submittedName>
</protein>
<feature type="binding site" evidence="1">
    <location>
        <position position="186"/>
    </location>
    <ligand>
        <name>an N-acyl-1,2-diacyl-sn-glycero-3-phosphoethanolamine</name>
        <dbReference type="ChEBI" id="CHEBI:62537"/>
    </ligand>
</feature>
<dbReference type="AlphaFoldDB" id="A0A5C5FX09"/>
<evidence type="ECO:0000313" key="5">
    <source>
        <dbReference type="Proteomes" id="UP000311382"/>
    </source>
</evidence>
<dbReference type="Pfam" id="PF12706">
    <property type="entry name" value="Lactamase_B_2"/>
    <property type="match status" value="1"/>
</dbReference>
<reference evidence="4 5" key="1">
    <citation type="submission" date="2019-03" db="EMBL/GenBank/DDBJ databases">
        <title>Rhodosporidium diobovatum UCD-FST 08-225 genome sequencing, assembly, and annotation.</title>
        <authorList>
            <person name="Fakankun I.U."/>
            <person name="Fristensky B."/>
            <person name="Levin D.B."/>
        </authorList>
    </citation>
    <scope>NUCLEOTIDE SEQUENCE [LARGE SCALE GENOMIC DNA]</scope>
    <source>
        <strain evidence="4 5">UCD-FST 08-225</strain>
    </source>
</reference>
<proteinExistence type="predicted"/>
<dbReference type="EMBL" id="SOZI01000045">
    <property type="protein sequence ID" value="TNY21340.1"/>
    <property type="molecule type" value="Genomic_DNA"/>
</dbReference>
<accession>A0A5C5FX09</accession>
<dbReference type="PIRSF" id="PIRSF038896">
    <property type="entry name" value="NAPE-PLD"/>
    <property type="match status" value="1"/>
</dbReference>
<dbReference type="GO" id="GO:0070290">
    <property type="term" value="F:N-acylphosphatidylethanolamine-specific phospholipase D activity"/>
    <property type="evidence" value="ECO:0007669"/>
    <property type="project" value="InterPro"/>
</dbReference>
<sequence length="448" mass="48901">MAAPVIVTGASSVQGAVSGEATAQGAGTGDKAHHKKGGGFVNPWESFKDPGRGPTTLWNAYKSWESHPVPSLDLLPQRREPDFAPPAALSSDAERSAWSDDLKATWLGHACFLVEFPAPAAGDPHAEGGGGKGGERRRGFRVLFDPVWSHRCSPLSFAGPQRVTKPPIALDELPHVDAVVISHNHYDHLDIATLKHLYAAQPAGSVHFFAPLGNKEWFKANIGVAEDEVTELDWWEERELRLGGNQEGAGEREGEGRLRVVCTPCQHVRRARRVALLLRSSLNVPPDSQFTGRSLTDRNDTLWASWAISSSTGGKVWFGGDTGYRTVPRAPHDLATLPVCPEFSRIGEREGPFDLGMIPIGAYDPRWLFSSVHCAPEDSVELHRETRCKKSIGMHWATWQLTPEEMTEPPKRLRAACAAYGIGEAEFGVTDFGETVRCKVDGGGRRAE</sequence>
<feature type="domain" description="Metallo-beta-lactamase" evidence="3">
    <location>
        <begin position="141"/>
        <end position="396"/>
    </location>
</feature>
<gene>
    <name evidence="4" type="ORF">DMC30DRAFT_411380</name>
</gene>
<dbReference type="PANTHER" id="PTHR15032:SF4">
    <property type="entry name" value="N-ACYL-PHOSPHATIDYLETHANOLAMINE-HYDROLYZING PHOSPHOLIPASE D"/>
    <property type="match status" value="1"/>
</dbReference>
<evidence type="ECO:0000256" key="1">
    <source>
        <dbReference type="PIRSR" id="PIRSR038896-50"/>
    </source>
</evidence>
<feature type="region of interest" description="Disordered" evidence="2">
    <location>
        <begin position="21"/>
        <end position="49"/>
    </location>
</feature>
<dbReference type="InterPro" id="IPR001279">
    <property type="entry name" value="Metallo-B-lactamas"/>
</dbReference>
<feature type="region of interest" description="Disordered" evidence="2">
    <location>
        <begin position="72"/>
        <end position="91"/>
    </location>
</feature>
<dbReference type="GO" id="GO:0070291">
    <property type="term" value="P:N-acylethanolamine metabolic process"/>
    <property type="evidence" value="ECO:0007669"/>
    <property type="project" value="TreeGrafter"/>
</dbReference>
<dbReference type="OrthoDB" id="332863at2759"/>
<evidence type="ECO:0000313" key="4">
    <source>
        <dbReference type="EMBL" id="TNY21340.1"/>
    </source>
</evidence>